<sequence>MRCLFWGLGWLAACGLVFAGLMIGFVGFADLNVERNVYRLDVARSGDDCGGGFVHLDAGTGAELYCGSVGVRPIQKPKTNAMFGFTAEQKAEVYRLARELGEDGLSAADEDRIQALVEKYKATVPPADRYRTANRRWGVPDAWIGVGMIGAGGLGILVLRQVAD</sequence>
<gene>
    <name evidence="2" type="ORF">E1218_05755</name>
</gene>
<evidence type="ECO:0000256" key="1">
    <source>
        <dbReference type="SAM" id="Phobius"/>
    </source>
</evidence>
<dbReference type="EMBL" id="SMKR01000016">
    <property type="protein sequence ID" value="TDD28917.1"/>
    <property type="molecule type" value="Genomic_DNA"/>
</dbReference>
<name>A0A4V2YGZ2_9ACTN</name>
<comment type="caution">
    <text evidence="2">The sequence shown here is derived from an EMBL/GenBank/DDBJ whole genome shotgun (WGS) entry which is preliminary data.</text>
</comment>
<evidence type="ECO:0000313" key="3">
    <source>
        <dbReference type="Proteomes" id="UP000295172"/>
    </source>
</evidence>
<dbReference type="AlphaFoldDB" id="A0A4V2YGZ2"/>
<keyword evidence="1" id="KW-0812">Transmembrane</keyword>
<keyword evidence="1" id="KW-0472">Membrane</keyword>
<dbReference type="Proteomes" id="UP000295172">
    <property type="component" value="Unassembled WGS sequence"/>
</dbReference>
<keyword evidence="1" id="KW-1133">Transmembrane helix</keyword>
<accession>A0A4V2YGZ2</accession>
<protein>
    <submittedName>
        <fullName evidence="2">Uncharacterized protein</fullName>
    </submittedName>
</protein>
<keyword evidence="3" id="KW-1185">Reference proteome</keyword>
<proteinExistence type="predicted"/>
<reference evidence="2 3" key="1">
    <citation type="submission" date="2019-02" db="EMBL/GenBank/DDBJ databases">
        <title>Draft genome sequences of novel Actinobacteria.</title>
        <authorList>
            <person name="Sahin N."/>
            <person name="Ay H."/>
            <person name="Saygin H."/>
        </authorList>
    </citation>
    <scope>NUCLEOTIDE SEQUENCE [LARGE SCALE GENOMIC DNA]</scope>
    <source>
        <strain evidence="2 3">16K104</strain>
    </source>
</reference>
<organism evidence="2 3">
    <name type="scientific">Kribbella turkmenica</name>
    <dbReference type="NCBI Taxonomy" id="2530375"/>
    <lineage>
        <taxon>Bacteria</taxon>
        <taxon>Bacillati</taxon>
        <taxon>Actinomycetota</taxon>
        <taxon>Actinomycetes</taxon>
        <taxon>Propionibacteriales</taxon>
        <taxon>Kribbellaceae</taxon>
        <taxon>Kribbella</taxon>
    </lineage>
</organism>
<feature type="transmembrane region" description="Helical" evidence="1">
    <location>
        <begin position="142"/>
        <end position="159"/>
    </location>
</feature>
<dbReference type="RefSeq" id="WP_132316998.1">
    <property type="nucleotide sequence ID" value="NZ_SMKR01000016.1"/>
</dbReference>
<evidence type="ECO:0000313" key="2">
    <source>
        <dbReference type="EMBL" id="TDD28917.1"/>
    </source>
</evidence>